<evidence type="ECO:0000256" key="7">
    <source>
        <dbReference type="ARBA" id="ARBA00022729"/>
    </source>
</evidence>
<evidence type="ECO:0000256" key="1">
    <source>
        <dbReference type="ARBA" id="ARBA00004236"/>
    </source>
</evidence>
<comment type="subcellular location">
    <subcellularLocation>
        <location evidence="1">Cell membrane</location>
    </subcellularLocation>
</comment>
<evidence type="ECO:0000313" key="18">
    <source>
        <dbReference type="EnsemblMetazoa" id="XP_014252446.1"/>
    </source>
</evidence>
<dbReference type="OMA" id="RGRSDWC"/>
<evidence type="ECO:0000256" key="17">
    <source>
        <dbReference type="SAM" id="SignalP"/>
    </source>
</evidence>
<evidence type="ECO:0000313" key="19">
    <source>
        <dbReference type="Proteomes" id="UP000494040"/>
    </source>
</evidence>
<evidence type="ECO:0000256" key="16">
    <source>
        <dbReference type="PIRSR" id="PIRSR000894-2"/>
    </source>
</evidence>
<dbReference type="CDD" id="cd07061">
    <property type="entry name" value="HP_HAP_like"/>
    <property type="match status" value="1"/>
</dbReference>
<comment type="catalytic activity">
    <reaction evidence="15">
        <text>(2R)-2,3-bisphosphoglycerate + H2O = (2R)-2-phosphoglycerate + phosphate</text>
        <dbReference type="Rhea" id="RHEA:27381"/>
        <dbReference type="ChEBI" id="CHEBI:15377"/>
        <dbReference type="ChEBI" id="CHEBI:43474"/>
        <dbReference type="ChEBI" id="CHEBI:58248"/>
        <dbReference type="ChEBI" id="CHEBI:58289"/>
        <dbReference type="EC" id="3.1.3.80"/>
    </reaction>
    <physiologicalReaction direction="left-to-right" evidence="15">
        <dbReference type="Rhea" id="RHEA:27382"/>
    </physiologicalReaction>
</comment>
<dbReference type="Pfam" id="PF00328">
    <property type="entry name" value="His_Phos_2"/>
    <property type="match status" value="1"/>
</dbReference>
<dbReference type="KEGG" id="clec:106668318"/>
<comment type="catalytic activity">
    <reaction evidence="14">
        <text>1D-myo-inositol hexakisphosphate + H2O = 1D-myo-inositol 1,2,4,5,6-pentakisphosphate + phosphate</text>
        <dbReference type="Rhea" id="RHEA:16989"/>
        <dbReference type="ChEBI" id="CHEBI:15377"/>
        <dbReference type="ChEBI" id="CHEBI:43474"/>
        <dbReference type="ChEBI" id="CHEBI:57798"/>
        <dbReference type="ChEBI" id="CHEBI:58130"/>
        <dbReference type="EC" id="3.1.3.62"/>
    </reaction>
    <physiologicalReaction direction="left-to-right" evidence="14">
        <dbReference type="Rhea" id="RHEA:16990"/>
    </physiologicalReaction>
</comment>
<dbReference type="InterPro" id="IPR016274">
    <property type="entry name" value="Histidine_acid_Pase_euk"/>
</dbReference>
<dbReference type="GO" id="GO:0052745">
    <property type="term" value="F:inositol phosphate phosphatase activity"/>
    <property type="evidence" value="ECO:0007669"/>
    <property type="project" value="TreeGrafter"/>
</dbReference>
<dbReference type="EC" id="3.1.3.80" evidence="3"/>
<dbReference type="Proteomes" id="UP000494040">
    <property type="component" value="Unassembled WGS sequence"/>
</dbReference>
<feature type="signal peptide" evidence="17">
    <location>
        <begin position="1"/>
        <end position="17"/>
    </location>
</feature>
<evidence type="ECO:0000256" key="13">
    <source>
        <dbReference type="ARBA" id="ARBA00043671"/>
    </source>
</evidence>
<dbReference type="GeneID" id="106668318"/>
<dbReference type="PIRSF" id="PIRSF000894">
    <property type="entry name" value="Acid_phosphatase"/>
    <property type="match status" value="1"/>
</dbReference>
<comment type="similarity">
    <text evidence="2">Belongs to the histidine acid phosphatase family. MINPP1 subfamily.</text>
</comment>
<evidence type="ECO:0000256" key="6">
    <source>
        <dbReference type="ARBA" id="ARBA00022475"/>
    </source>
</evidence>
<evidence type="ECO:0000256" key="2">
    <source>
        <dbReference type="ARBA" id="ARBA00008422"/>
    </source>
</evidence>
<evidence type="ECO:0000256" key="14">
    <source>
        <dbReference type="ARBA" id="ARBA00043691"/>
    </source>
</evidence>
<evidence type="ECO:0000256" key="10">
    <source>
        <dbReference type="ARBA" id="ARBA00023180"/>
    </source>
</evidence>
<evidence type="ECO:0000256" key="11">
    <source>
        <dbReference type="ARBA" id="ARBA00031642"/>
    </source>
</evidence>
<keyword evidence="10" id="KW-0325">Glycoprotein</keyword>
<reference evidence="18" key="1">
    <citation type="submission" date="2022-01" db="UniProtKB">
        <authorList>
            <consortium name="EnsemblMetazoa"/>
        </authorList>
    </citation>
    <scope>IDENTIFICATION</scope>
</reference>
<dbReference type="PANTHER" id="PTHR20963:SF51">
    <property type="entry name" value="MULTIPLE INOSITOL POLYPHOSPHATE PHOSPHATASE 1"/>
    <property type="match status" value="1"/>
</dbReference>
<comment type="catalytic activity">
    <reaction evidence="12">
        <text>1D-myo-inositol 1,2,5,6-tetrakisphosphate + H2O = 1D-myo-inositol 1,2,6-trisphosphate + phosphate</text>
        <dbReference type="Rhea" id="RHEA:77119"/>
        <dbReference type="ChEBI" id="CHEBI:15377"/>
        <dbReference type="ChEBI" id="CHEBI:43474"/>
        <dbReference type="ChEBI" id="CHEBI:195535"/>
        <dbReference type="ChEBI" id="CHEBI:195537"/>
        <dbReference type="EC" id="3.1.3.62"/>
    </reaction>
    <physiologicalReaction direction="left-to-right" evidence="12">
        <dbReference type="Rhea" id="RHEA:77120"/>
    </physiologicalReaction>
</comment>
<dbReference type="OrthoDB" id="6509975at2759"/>
<name>A0A8I6RYZ9_CIMLE</name>
<dbReference type="GO" id="GO:0003993">
    <property type="term" value="F:acid phosphatase activity"/>
    <property type="evidence" value="ECO:0007669"/>
    <property type="project" value="TreeGrafter"/>
</dbReference>
<dbReference type="RefSeq" id="XP_014252446.1">
    <property type="nucleotide sequence ID" value="XM_014396960.2"/>
</dbReference>
<dbReference type="PANTHER" id="PTHR20963">
    <property type="entry name" value="MULTIPLE INOSITOL POLYPHOSPHATE PHOSPHATASE-RELATED"/>
    <property type="match status" value="1"/>
</dbReference>
<feature type="disulfide bond" evidence="16">
    <location>
        <begin position="56"/>
        <end position="396"/>
    </location>
</feature>
<dbReference type="EnsemblMetazoa" id="XM_014396960.2">
    <property type="protein sequence ID" value="XP_014252446.1"/>
    <property type="gene ID" value="LOC106668318"/>
</dbReference>
<evidence type="ECO:0000256" key="15">
    <source>
        <dbReference type="ARBA" id="ARBA00043832"/>
    </source>
</evidence>
<dbReference type="InterPro" id="IPR000560">
    <property type="entry name" value="His_Pase_clade-2"/>
</dbReference>
<feature type="chain" id="PRO_5035298104" description="Multiple inositol polyphosphate phosphatase 1" evidence="17">
    <location>
        <begin position="18"/>
        <end position="448"/>
    </location>
</feature>
<evidence type="ECO:0000256" key="3">
    <source>
        <dbReference type="ARBA" id="ARBA00012976"/>
    </source>
</evidence>
<dbReference type="InterPro" id="IPR029033">
    <property type="entry name" value="His_PPase_superfam"/>
</dbReference>
<organism evidence="18 19">
    <name type="scientific">Cimex lectularius</name>
    <name type="common">Bed bug</name>
    <name type="synonym">Acanthia lectularia</name>
    <dbReference type="NCBI Taxonomy" id="79782"/>
    <lineage>
        <taxon>Eukaryota</taxon>
        <taxon>Metazoa</taxon>
        <taxon>Ecdysozoa</taxon>
        <taxon>Arthropoda</taxon>
        <taxon>Hexapoda</taxon>
        <taxon>Insecta</taxon>
        <taxon>Pterygota</taxon>
        <taxon>Neoptera</taxon>
        <taxon>Paraneoptera</taxon>
        <taxon>Hemiptera</taxon>
        <taxon>Heteroptera</taxon>
        <taxon>Panheteroptera</taxon>
        <taxon>Cimicomorpha</taxon>
        <taxon>Cimicidae</taxon>
        <taxon>Cimex</taxon>
    </lineage>
</organism>
<feature type="disulfide bond" evidence="16">
    <location>
        <begin position="416"/>
        <end position="421"/>
    </location>
</feature>
<protein>
    <recommendedName>
        <fullName evidence="5">Multiple inositol polyphosphate phosphatase 1</fullName>
        <ecNumber evidence="4">3.1.3.62</ecNumber>
        <ecNumber evidence="3">3.1.3.80</ecNumber>
    </recommendedName>
    <alternativeName>
        <fullName evidence="11">2,3-bisphosphoglycerate 3-phosphatase</fullName>
    </alternativeName>
</protein>
<keyword evidence="6" id="KW-1003">Cell membrane</keyword>
<dbReference type="Gene3D" id="3.40.50.1240">
    <property type="entry name" value="Phosphoglycerate mutase-like"/>
    <property type="match status" value="1"/>
</dbReference>
<dbReference type="GO" id="GO:0034417">
    <property type="term" value="F:bisphosphoglycerate 3-phosphatase activity"/>
    <property type="evidence" value="ECO:0007669"/>
    <property type="project" value="UniProtKB-EC"/>
</dbReference>
<dbReference type="SUPFAM" id="SSF53254">
    <property type="entry name" value="Phosphoglycerate mutase-like"/>
    <property type="match status" value="1"/>
</dbReference>
<proteinExistence type="inferred from homology"/>
<dbReference type="EC" id="3.1.3.62" evidence="4"/>
<dbReference type="GO" id="GO:0005886">
    <property type="term" value="C:plasma membrane"/>
    <property type="evidence" value="ECO:0007669"/>
    <property type="project" value="UniProtKB-SubCell"/>
</dbReference>
<comment type="catalytic activity">
    <reaction evidence="13">
        <text>1D-myo-inositol 1,2,4,5,6-pentakisphosphate + H2O = 1D-myo-inositol 1,2,5,6-tetrakisphosphate + phosphate</text>
        <dbReference type="Rhea" id="RHEA:77115"/>
        <dbReference type="ChEBI" id="CHEBI:15377"/>
        <dbReference type="ChEBI" id="CHEBI:43474"/>
        <dbReference type="ChEBI" id="CHEBI:57798"/>
        <dbReference type="ChEBI" id="CHEBI:195535"/>
        <dbReference type="EC" id="3.1.3.62"/>
    </reaction>
    <physiologicalReaction direction="left-to-right" evidence="13">
        <dbReference type="Rhea" id="RHEA:77116"/>
    </physiologicalReaction>
</comment>
<keyword evidence="16" id="KW-1015">Disulfide bond</keyword>
<evidence type="ECO:0000256" key="9">
    <source>
        <dbReference type="ARBA" id="ARBA00023136"/>
    </source>
</evidence>
<keyword evidence="9" id="KW-0472">Membrane</keyword>
<sequence length="448" mass="52296">MTRAVLGLVLFVAICVGGDPETCLKLENEGLRHLSTKTPYRIIANKKDSPVEFKGCTPIKILGVIRHGTRTPGKKATDEITERLNNIKNHLRNDFTQDNSSSKESNKSSKILCEEDLKNIQRWNFVLESEGEKFLTHEGEDEMIELAERISNRFPSLLDRHYDNDTFYFRFTDTQRTRESAKYFTMGLFGRKESKRVWYPDPIYADPVLRFYKLCSKWRTAVKKNPASKEEMEKLKNSVESLESCQRISKRLGLNYTLPYNDVYHIYLACSFETAWNKYKRSPWCSVFNKKDFKVIEYGEELKYYWKDGYGFDINHKQACPLIHDIFSKLSSDRFNATFYFTHSGTVLKLLSHLGLYKDEFQLMHDTASKIRSNRKWRVSFIDTFGANVVFVLYRCGDELKVLTMHQERIVQVPGCPKGLCPLRLMKEILVDSIEHCNFTNLCSIQKI</sequence>
<keyword evidence="8" id="KW-0378">Hydrolase</keyword>
<keyword evidence="19" id="KW-1185">Reference proteome</keyword>
<feature type="disulfide bond" evidence="16">
    <location>
        <begin position="270"/>
        <end position="285"/>
    </location>
</feature>
<evidence type="ECO:0000256" key="8">
    <source>
        <dbReference type="ARBA" id="ARBA00022801"/>
    </source>
</evidence>
<evidence type="ECO:0000256" key="5">
    <source>
        <dbReference type="ARBA" id="ARBA00018097"/>
    </source>
</evidence>
<accession>A0A8I6RYZ9</accession>
<evidence type="ECO:0000256" key="12">
    <source>
        <dbReference type="ARBA" id="ARBA00043668"/>
    </source>
</evidence>
<keyword evidence="7 17" id="KW-0732">Signal</keyword>
<evidence type="ECO:0000256" key="4">
    <source>
        <dbReference type="ARBA" id="ARBA00013040"/>
    </source>
</evidence>
<dbReference type="FunFam" id="3.40.50.1240:FF:000014">
    <property type="entry name" value="Multiple inositol polyphosphate phosphatase 1"/>
    <property type="match status" value="1"/>
</dbReference>
<dbReference type="AlphaFoldDB" id="A0A8I6RYZ9"/>